<keyword evidence="6" id="KW-0442">Lipid degradation</keyword>
<evidence type="ECO:0000256" key="6">
    <source>
        <dbReference type="ARBA" id="ARBA00022963"/>
    </source>
</evidence>
<keyword evidence="8" id="KW-0443">Lipid metabolism</keyword>
<dbReference type="InterPro" id="IPR004961">
    <property type="entry name" value="Lipase_chaperone"/>
</dbReference>
<comment type="subcellular location">
    <subcellularLocation>
        <location evidence="1">Cell inner membrane</location>
        <topology evidence="1">Single-pass membrane protein</topology>
        <orientation evidence="1">Periplasmic side</orientation>
    </subcellularLocation>
</comment>
<dbReference type="GO" id="GO:0005886">
    <property type="term" value="C:plasma membrane"/>
    <property type="evidence" value="ECO:0007669"/>
    <property type="project" value="UniProtKB-SubCell"/>
</dbReference>
<feature type="compositionally biased region" description="Basic and acidic residues" evidence="13">
    <location>
        <begin position="294"/>
        <end position="304"/>
    </location>
</feature>
<evidence type="ECO:0000256" key="14">
    <source>
        <dbReference type="SAM" id="Phobius"/>
    </source>
</evidence>
<comment type="similarity">
    <text evidence="2">Belongs to the lipase chaperone family.</text>
</comment>
<evidence type="ECO:0000313" key="15">
    <source>
        <dbReference type="EMBL" id="PJZ64310.1"/>
    </source>
</evidence>
<evidence type="ECO:0000256" key="11">
    <source>
        <dbReference type="ARBA" id="ARBA00030948"/>
    </source>
</evidence>
<feature type="transmembrane region" description="Helical" evidence="14">
    <location>
        <begin position="12"/>
        <end position="31"/>
    </location>
</feature>
<keyword evidence="10" id="KW-0143">Chaperone</keyword>
<dbReference type="EMBL" id="NPDT01000010">
    <property type="protein sequence ID" value="PJZ64310.1"/>
    <property type="molecule type" value="Genomic_DNA"/>
</dbReference>
<evidence type="ECO:0000256" key="3">
    <source>
        <dbReference type="ARBA" id="ARBA00022475"/>
    </source>
</evidence>
<evidence type="ECO:0000256" key="13">
    <source>
        <dbReference type="SAM" id="MobiDB-lite"/>
    </source>
</evidence>
<evidence type="ECO:0000256" key="12">
    <source>
        <dbReference type="ARBA" id="ARBA00031542"/>
    </source>
</evidence>
<evidence type="ECO:0000313" key="16">
    <source>
        <dbReference type="Proteomes" id="UP000231912"/>
    </source>
</evidence>
<evidence type="ECO:0000256" key="7">
    <source>
        <dbReference type="ARBA" id="ARBA00022989"/>
    </source>
</evidence>
<keyword evidence="9 14" id="KW-0472">Membrane</keyword>
<dbReference type="AlphaFoldDB" id="A0A2M9Z7A7"/>
<dbReference type="GO" id="GO:0016042">
    <property type="term" value="P:lipid catabolic process"/>
    <property type="evidence" value="ECO:0007669"/>
    <property type="project" value="UniProtKB-KW"/>
</dbReference>
<dbReference type="SUPFAM" id="SSF158855">
    <property type="entry name" value="Lipase chaperone-like"/>
    <property type="match status" value="1"/>
</dbReference>
<evidence type="ECO:0000256" key="5">
    <source>
        <dbReference type="ARBA" id="ARBA00022692"/>
    </source>
</evidence>
<accession>A0A2M9Z7A7</accession>
<evidence type="ECO:0000256" key="9">
    <source>
        <dbReference type="ARBA" id="ARBA00023136"/>
    </source>
</evidence>
<dbReference type="GO" id="GO:0051082">
    <property type="term" value="F:unfolded protein binding"/>
    <property type="evidence" value="ECO:0007669"/>
    <property type="project" value="InterPro"/>
</dbReference>
<dbReference type="Proteomes" id="UP000231912">
    <property type="component" value="Unassembled WGS sequence"/>
</dbReference>
<dbReference type="RefSeq" id="WP_100760089.1">
    <property type="nucleotide sequence ID" value="NZ_NPDT01000010.1"/>
</dbReference>
<protein>
    <recommendedName>
        <fullName evidence="11">Lipase helper protein</fullName>
    </recommendedName>
    <alternativeName>
        <fullName evidence="12">Lipase modulator</fullName>
    </alternativeName>
</protein>
<comment type="caution">
    <text evidence="15">The sequence shown here is derived from an EMBL/GenBank/DDBJ whole genome shotgun (WGS) entry which is preliminary data.</text>
</comment>
<sequence length="353" mass="41372">MLERIKEIPTKVWLFSIGLLVLVSLVVFLLWEPGSSGKDFGFDGDDSLGFTVTQNEAGEWVIHPEIVATSRELYKDGEWLTYEEILKYAASGELDLVSSLWELRRKCPKDYSPQQCNDLVKAFLHEQYPGPDGERLLGLFRRYLDYETVLREFEQPRGKDPEEIYEMIKKKRRELFSEQDAKLIFGLEEAEKEYQFGYNQFLSETKNLSGDQKLARYEEYRKGVYGNYYNTINKREPKFNKYETEMFFKEDDLNKLSASDRDPKVRAIREKYFGKDGADRIEKVYKEIETTKAKEAETDREEQAWLKANPNAKADEKEKALSAIRTRILGAEEGEQYGRRKALEEDQKRLQGK</sequence>
<proteinExistence type="inferred from homology"/>
<dbReference type="Pfam" id="PF03280">
    <property type="entry name" value="Lipase_chap"/>
    <property type="match status" value="1"/>
</dbReference>
<keyword evidence="7 14" id="KW-1133">Transmembrane helix</keyword>
<keyword evidence="5 14" id="KW-0812">Transmembrane</keyword>
<evidence type="ECO:0000256" key="4">
    <source>
        <dbReference type="ARBA" id="ARBA00022519"/>
    </source>
</evidence>
<name>A0A2M9Z7A7_9LEPT</name>
<dbReference type="GO" id="GO:0006457">
    <property type="term" value="P:protein folding"/>
    <property type="evidence" value="ECO:0007669"/>
    <property type="project" value="InterPro"/>
</dbReference>
<evidence type="ECO:0000256" key="10">
    <source>
        <dbReference type="ARBA" id="ARBA00023186"/>
    </source>
</evidence>
<evidence type="ECO:0000256" key="1">
    <source>
        <dbReference type="ARBA" id="ARBA00004383"/>
    </source>
</evidence>
<keyword evidence="3" id="KW-1003">Cell membrane</keyword>
<reference evidence="15 16" key="1">
    <citation type="submission" date="2017-07" db="EMBL/GenBank/DDBJ databases">
        <title>Leptospira spp. isolated from tropical soils.</title>
        <authorList>
            <person name="Thibeaux R."/>
            <person name="Iraola G."/>
            <person name="Ferres I."/>
            <person name="Bierque E."/>
            <person name="Girault D."/>
            <person name="Soupe-Gilbert M.-E."/>
            <person name="Picardeau M."/>
            <person name="Goarant C."/>
        </authorList>
    </citation>
    <scope>NUCLEOTIDE SEQUENCE [LARGE SCALE GENOMIC DNA]</scope>
    <source>
        <strain evidence="15 16">FH2-C-A2</strain>
    </source>
</reference>
<evidence type="ECO:0000256" key="2">
    <source>
        <dbReference type="ARBA" id="ARBA00010358"/>
    </source>
</evidence>
<feature type="region of interest" description="Disordered" evidence="13">
    <location>
        <begin position="294"/>
        <end position="319"/>
    </location>
</feature>
<keyword evidence="4" id="KW-0997">Cell inner membrane</keyword>
<organism evidence="15 16">
    <name type="scientific">Leptospira wolffii</name>
    <dbReference type="NCBI Taxonomy" id="409998"/>
    <lineage>
        <taxon>Bacteria</taxon>
        <taxon>Pseudomonadati</taxon>
        <taxon>Spirochaetota</taxon>
        <taxon>Spirochaetia</taxon>
        <taxon>Leptospirales</taxon>
        <taxon>Leptospiraceae</taxon>
        <taxon>Leptospira</taxon>
    </lineage>
</organism>
<evidence type="ECO:0000256" key="8">
    <source>
        <dbReference type="ARBA" id="ARBA00023098"/>
    </source>
</evidence>
<gene>
    <name evidence="15" type="ORF">CH371_17965</name>
</gene>